<keyword evidence="5" id="KW-1185">Reference proteome</keyword>
<dbReference type="eggNOG" id="COG1361">
    <property type="taxonomic scope" value="Bacteria"/>
</dbReference>
<dbReference type="EMBL" id="JGZC01000010">
    <property type="protein sequence ID" value="KFI68917.1"/>
    <property type="molecule type" value="Genomic_DNA"/>
</dbReference>
<dbReference type="Pfam" id="PF19516">
    <property type="entry name" value="DUF6049"/>
    <property type="match status" value="1"/>
</dbReference>
<evidence type="ECO:0000256" key="3">
    <source>
        <dbReference type="SAM" id="SignalP"/>
    </source>
</evidence>
<keyword evidence="2" id="KW-0812">Transmembrane</keyword>
<evidence type="ECO:0000313" key="5">
    <source>
        <dbReference type="Proteomes" id="UP000029060"/>
    </source>
</evidence>
<dbReference type="STRING" id="78345.BMERY_0397"/>
<dbReference type="AlphaFoldDB" id="A0A087BD17"/>
<organism evidence="4 5">
    <name type="scientific">Bifidobacterium merycicum</name>
    <dbReference type="NCBI Taxonomy" id="78345"/>
    <lineage>
        <taxon>Bacteria</taxon>
        <taxon>Bacillati</taxon>
        <taxon>Actinomycetota</taxon>
        <taxon>Actinomycetes</taxon>
        <taxon>Bifidobacteriales</taxon>
        <taxon>Bifidobacteriaceae</taxon>
        <taxon>Bifidobacterium</taxon>
    </lineage>
</organism>
<keyword evidence="2" id="KW-0472">Membrane</keyword>
<feature type="chain" id="PRO_5001818863" description="Secreted protein" evidence="3">
    <location>
        <begin position="37"/>
        <end position="720"/>
    </location>
</feature>
<proteinExistence type="predicted"/>
<feature type="transmembrane region" description="Helical" evidence="2">
    <location>
        <begin position="691"/>
        <end position="709"/>
    </location>
</feature>
<reference evidence="4 5" key="1">
    <citation type="submission" date="2014-03" db="EMBL/GenBank/DDBJ databases">
        <title>Genomics of Bifidobacteria.</title>
        <authorList>
            <person name="Ventura M."/>
            <person name="Milani C."/>
            <person name="Lugli G.A."/>
        </authorList>
    </citation>
    <scope>NUCLEOTIDE SEQUENCE [LARGE SCALE GENOMIC DNA]</scope>
    <source>
        <strain evidence="4 5">LMG 11341</strain>
    </source>
</reference>
<feature type="region of interest" description="Disordered" evidence="1">
    <location>
        <begin position="483"/>
        <end position="505"/>
    </location>
</feature>
<protein>
    <recommendedName>
        <fullName evidence="6">Secreted protein</fullName>
    </recommendedName>
</protein>
<keyword evidence="2" id="KW-1133">Transmembrane helix</keyword>
<sequence>MRQSAPSVLRRSIIGILSAILFVTCGLACVQPQAVAAGSQTTTSENDKHGQVLSLSEATAVVTDTSGYHLKATITNTSDRQWNAGRLSLTVNSGYTFTSRTDMQEWAQAQNMIPTPNEIGTVQVQPLSPGQSTTVGIDAKADNDALKSIIAWGPKPLLADYSHDDEDVVLHSFLTRSAAGLNTIQTPAMRITMVAPLASGHWQTSNDTLTSMVKERVETTSDTIKGTAGGANTAKTGGKDGSEAVMLSAGHTRFDRSLNDVLTKHSALQTVADPTYLDALSMPPRVSALMQPAAFDITSYAARNDAQSYENAGVGSGMWNTDAAVARYRNAIGNSKAKASTIAWQGKGHWTAQALTEARSQGYITVISTADFESDDSDTVRTGTSVVSTDAGDVTVLVEQRELSKLAQGTATSRKARAESSEAGRLARFVAQSAFYQMEQPYTERNLLVNFGFNASASTLDSFMSAVESSNWLETTDLATLAKATPQTSDDETTSHAPTESGISKSKTAALDATITTLTASRSAIVRFRDGIMTGGSDEARQAWIDRILTAQSTMALHAFSSDGSDTASSAAMVSASQQLSNNLLNSISLAPSETITMVSETATMPVTVSNGTPFSVKVNISSITDSSEIATSRRTSITVPAHSEAQATFRLRAATSSSATATITLEDRSGIAFGQPQQTAISCILKISDMTGFIIIGAAVALGLLGLWRQFHRKKDPDE</sequence>
<feature type="signal peptide" evidence="3">
    <location>
        <begin position="1"/>
        <end position="36"/>
    </location>
</feature>
<dbReference type="Proteomes" id="UP000029060">
    <property type="component" value="Unassembled WGS sequence"/>
</dbReference>
<feature type="compositionally biased region" description="Polar residues" evidence="1">
    <location>
        <begin position="495"/>
        <end position="505"/>
    </location>
</feature>
<dbReference type="InterPro" id="IPR046112">
    <property type="entry name" value="DUF6049"/>
</dbReference>
<evidence type="ECO:0008006" key="6">
    <source>
        <dbReference type="Google" id="ProtNLM"/>
    </source>
</evidence>
<evidence type="ECO:0000256" key="2">
    <source>
        <dbReference type="SAM" id="Phobius"/>
    </source>
</evidence>
<comment type="caution">
    <text evidence="4">The sequence shown here is derived from an EMBL/GenBank/DDBJ whole genome shotgun (WGS) entry which is preliminary data.</text>
</comment>
<name>A0A087BD17_9BIFI</name>
<accession>A0A087BD17</accession>
<evidence type="ECO:0000313" key="4">
    <source>
        <dbReference type="EMBL" id="KFI68917.1"/>
    </source>
</evidence>
<keyword evidence="3" id="KW-0732">Signal</keyword>
<evidence type="ECO:0000256" key="1">
    <source>
        <dbReference type="SAM" id="MobiDB-lite"/>
    </source>
</evidence>
<gene>
    <name evidence="4" type="ORF">BMERY_0397</name>
</gene>